<evidence type="ECO:0000313" key="2">
    <source>
        <dbReference type="Proteomes" id="UP000316775"/>
    </source>
</evidence>
<gene>
    <name evidence="1" type="ORF">FFL01_24230</name>
</gene>
<dbReference type="STRING" id="983.SAMN05443543_10344"/>
<keyword evidence="2" id="KW-1185">Reference proteome</keyword>
<name>A0A4Y4B1W9_9FLAO</name>
<sequence>MAQGLKNHFVKFYKTMKNILLTVLILIGTISFGQNLKCEDFKKGTFTSEITIPMKMKCILIRNGNEQKEVITEIPDELKDLGLFNKTIYGKIEWIDDCSYRLIYDESKDELNESQKLINSSGGILTEFIKIEGNCIYYKSLAKINGNEQVINGVICKD</sequence>
<dbReference type="AlphaFoldDB" id="A0A4Y4B1W9"/>
<dbReference type="EMBL" id="BJNP01000028">
    <property type="protein sequence ID" value="GEC72884.1"/>
    <property type="molecule type" value="Genomic_DNA"/>
</dbReference>
<protein>
    <submittedName>
        <fullName evidence="1">Uncharacterized protein</fullName>
    </submittedName>
</protein>
<dbReference type="Proteomes" id="UP000316775">
    <property type="component" value="Unassembled WGS sequence"/>
</dbReference>
<accession>A0A4Y4B1W9</accession>
<evidence type="ECO:0000313" key="1">
    <source>
        <dbReference type="EMBL" id="GEC72884.1"/>
    </source>
</evidence>
<organism evidence="1 2">
    <name type="scientific">Flavobacterium flevense</name>
    <dbReference type="NCBI Taxonomy" id="983"/>
    <lineage>
        <taxon>Bacteria</taxon>
        <taxon>Pseudomonadati</taxon>
        <taxon>Bacteroidota</taxon>
        <taxon>Flavobacteriia</taxon>
        <taxon>Flavobacteriales</taxon>
        <taxon>Flavobacteriaceae</taxon>
        <taxon>Flavobacterium</taxon>
    </lineage>
</organism>
<reference evidence="1 2" key="1">
    <citation type="submission" date="2019-06" db="EMBL/GenBank/DDBJ databases">
        <title>Whole genome shotgun sequence of Flavobacterium flevense NBRC 14960.</title>
        <authorList>
            <person name="Hosoyama A."/>
            <person name="Uohara A."/>
            <person name="Ohji S."/>
            <person name="Ichikawa N."/>
        </authorList>
    </citation>
    <scope>NUCLEOTIDE SEQUENCE [LARGE SCALE GENOMIC DNA]</scope>
    <source>
        <strain evidence="1 2">NBRC 14960</strain>
    </source>
</reference>
<proteinExistence type="predicted"/>
<comment type="caution">
    <text evidence="1">The sequence shown here is derived from an EMBL/GenBank/DDBJ whole genome shotgun (WGS) entry which is preliminary data.</text>
</comment>